<organism evidence="2">
    <name type="scientific">marine metagenome</name>
    <dbReference type="NCBI Taxonomy" id="408172"/>
    <lineage>
        <taxon>unclassified sequences</taxon>
        <taxon>metagenomes</taxon>
        <taxon>ecological metagenomes</taxon>
    </lineage>
</organism>
<evidence type="ECO:0000313" key="2">
    <source>
        <dbReference type="EMBL" id="SVA68943.1"/>
    </source>
</evidence>
<evidence type="ECO:0000256" key="1">
    <source>
        <dbReference type="SAM" id="Phobius"/>
    </source>
</evidence>
<keyword evidence="1" id="KW-0472">Membrane</keyword>
<feature type="transmembrane region" description="Helical" evidence="1">
    <location>
        <begin position="13"/>
        <end position="36"/>
    </location>
</feature>
<keyword evidence="1" id="KW-1133">Transmembrane helix</keyword>
<proteinExistence type="predicted"/>
<dbReference type="EMBL" id="UINC01016584">
    <property type="protein sequence ID" value="SVA68943.1"/>
    <property type="molecule type" value="Genomic_DNA"/>
</dbReference>
<dbReference type="AlphaFoldDB" id="A0A381XXH7"/>
<accession>A0A381XXH7</accession>
<keyword evidence="1" id="KW-0812">Transmembrane</keyword>
<reference evidence="2" key="1">
    <citation type="submission" date="2018-05" db="EMBL/GenBank/DDBJ databases">
        <authorList>
            <person name="Lanie J.A."/>
            <person name="Ng W.-L."/>
            <person name="Kazmierczak K.M."/>
            <person name="Andrzejewski T.M."/>
            <person name="Davidsen T.M."/>
            <person name="Wayne K.J."/>
            <person name="Tettelin H."/>
            <person name="Glass J.I."/>
            <person name="Rusch D."/>
            <person name="Podicherti R."/>
            <person name="Tsui H.-C.T."/>
            <person name="Winkler M.E."/>
        </authorList>
    </citation>
    <scope>NUCLEOTIDE SEQUENCE</scope>
</reference>
<protein>
    <submittedName>
        <fullName evidence="2">Uncharacterized protein</fullName>
    </submittedName>
</protein>
<name>A0A381XXH7_9ZZZZ</name>
<sequence length="46" mass="5055">MKLKKDAEALGDFINAVSTSGGLLVMSLGLVFYINYKLHLNISKKI</sequence>
<gene>
    <name evidence="2" type="ORF">METZ01_LOCUS121797</name>
</gene>